<evidence type="ECO:0008006" key="4">
    <source>
        <dbReference type="Google" id="ProtNLM"/>
    </source>
</evidence>
<feature type="compositionally biased region" description="Basic and acidic residues" evidence="1">
    <location>
        <begin position="1"/>
        <end position="15"/>
    </location>
</feature>
<dbReference type="EMBL" id="NBWZ01000001">
    <property type="protein sequence ID" value="RFA07778.1"/>
    <property type="molecule type" value="Genomic_DNA"/>
</dbReference>
<feature type="region of interest" description="Disordered" evidence="1">
    <location>
        <begin position="164"/>
        <end position="184"/>
    </location>
</feature>
<evidence type="ECO:0000313" key="2">
    <source>
        <dbReference type="EMBL" id="RFA07778.1"/>
    </source>
</evidence>
<dbReference type="RefSeq" id="WP_116413198.1">
    <property type="nucleotide sequence ID" value="NZ_NBWZ01000001.1"/>
</dbReference>
<evidence type="ECO:0000313" key="3">
    <source>
        <dbReference type="Proteomes" id="UP000256486"/>
    </source>
</evidence>
<dbReference type="Proteomes" id="UP000256486">
    <property type="component" value="Unassembled WGS sequence"/>
</dbReference>
<dbReference type="AlphaFoldDB" id="A0A3E0VE81"/>
<keyword evidence="3" id="KW-1185">Reference proteome</keyword>
<comment type="caution">
    <text evidence="2">The sequence shown here is derived from an EMBL/GenBank/DDBJ whole genome shotgun (WGS) entry which is preliminary data.</text>
</comment>
<name>A0A3E0VE81_9MICO</name>
<accession>A0A3E0VE81</accession>
<sequence length="184" mass="20403">MPEETRGETPSDKPVEASAETSALPENESQSVYLRFKKVFGDSRLMSRTRLRQRRQPTGETVPYGLGRDPKGISSVMDALTNELGWSGSLAKSDLMLAWKEIAGEETAEHSRPVGITDQVLSVQCDSTAWATQLRLMRTMIMTRIAQEYPEAGIESVRFLAPDAPSWKRGSRSIPGRGPRDTYG</sequence>
<protein>
    <recommendedName>
        <fullName evidence="4">RNA-binding protein</fullName>
    </recommendedName>
</protein>
<dbReference type="PANTHER" id="PTHR36456:SF1">
    <property type="entry name" value="UPF0232 PROTEIN SCO3875"/>
    <property type="match status" value="1"/>
</dbReference>
<gene>
    <name evidence="2" type="ORF">B7R54_00025</name>
</gene>
<organism evidence="2 3">
    <name type="scientific">Subtercola boreus</name>
    <dbReference type="NCBI Taxonomy" id="120213"/>
    <lineage>
        <taxon>Bacteria</taxon>
        <taxon>Bacillati</taxon>
        <taxon>Actinomycetota</taxon>
        <taxon>Actinomycetes</taxon>
        <taxon>Micrococcales</taxon>
        <taxon>Microbacteriaceae</taxon>
        <taxon>Subtercola</taxon>
    </lineage>
</organism>
<proteinExistence type="predicted"/>
<dbReference type="OrthoDB" id="5516926at2"/>
<feature type="region of interest" description="Disordered" evidence="1">
    <location>
        <begin position="1"/>
        <end position="29"/>
    </location>
</feature>
<dbReference type="Pfam" id="PF05258">
    <property type="entry name" value="DciA"/>
    <property type="match status" value="1"/>
</dbReference>
<dbReference type="PANTHER" id="PTHR36456">
    <property type="entry name" value="UPF0232 PROTEIN SCO3875"/>
    <property type="match status" value="1"/>
</dbReference>
<evidence type="ECO:0000256" key="1">
    <source>
        <dbReference type="SAM" id="MobiDB-lite"/>
    </source>
</evidence>
<reference evidence="2 3" key="1">
    <citation type="submission" date="2017-04" db="EMBL/GenBank/DDBJ databases">
        <title>Comparative genome analysis of Subtercola boreus.</title>
        <authorList>
            <person name="Cho Y.-J."/>
            <person name="Cho A."/>
            <person name="Kim O.-S."/>
            <person name="Lee J.-I."/>
        </authorList>
    </citation>
    <scope>NUCLEOTIDE SEQUENCE [LARGE SCALE GENOMIC DNA]</scope>
    <source>
        <strain evidence="2 3">K300</strain>
    </source>
</reference>
<dbReference type="InterPro" id="IPR007922">
    <property type="entry name" value="DciA-like"/>
</dbReference>